<dbReference type="EMBL" id="JBBMEN010000001">
    <property type="protein sequence ID" value="MEQ2384353.1"/>
    <property type="molecule type" value="Genomic_DNA"/>
</dbReference>
<feature type="region of interest" description="Disordered" evidence="1">
    <location>
        <begin position="32"/>
        <end position="58"/>
    </location>
</feature>
<accession>A0ABV1C0Q6</accession>
<evidence type="ECO:0000313" key="3">
    <source>
        <dbReference type="Proteomes" id="UP001465119"/>
    </source>
</evidence>
<organism evidence="2 3">
    <name type="scientific">Faecalibacterium intestinale</name>
    <dbReference type="NCBI Taxonomy" id="3133155"/>
    <lineage>
        <taxon>Bacteria</taxon>
        <taxon>Bacillati</taxon>
        <taxon>Bacillota</taxon>
        <taxon>Clostridia</taxon>
        <taxon>Eubacteriales</taxon>
        <taxon>Oscillospiraceae</taxon>
        <taxon>Faecalibacterium</taxon>
    </lineage>
</organism>
<dbReference type="Proteomes" id="UP001465119">
    <property type="component" value="Unassembled WGS sequence"/>
</dbReference>
<reference evidence="2 3" key="1">
    <citation type="submission" date="2024-03" db="EMBL/GenBank/DDBJ databases">
        <title>Human intestinal bacterial collection.</title>
        <authorList>
            <person name="Pauvert C."/>
            <person name="Hitch T.C.A."/>
            <person name="Clavel T."/>
        </authorList>
    </citation>
    <scope>NUCLEOTIDE SEQUENCE [LARGE SCALE GENOMIC DNA]</scope>
    <source>
        <strain evidence="2 3">CLA-AA-H281</strain>
    </source>
</reference>
<evidence type="ECO:0000313" key="2">
    <source>
        <dbReference type="EMBL" id="MEQ2384353.1"/>
    </source>
</evidence>
<sequence length="271" mass="29075">MKNALKKTLCGIGSCAVVAGGLLYFRAHTEPSPLPVSEPPAAQSAVSEPESNSLTDTAKEDVETLIQDGENMSSSEVEELLEKIAAQEENAAGSEASAAASSSRPEGASSADTSTAAVSSSVVSQSQSTSAAASQPQQDKCDAQIEALVAQLYQQQERYERELLEIIRQAHQEYVAYPEDQRSLILKVQVVLGKTNVLTAMEKDCDAEVNNICSQMTAILKANGRDTAIVREVKKTYTDKKAELKQELIRQTYSGGDGSGSAGHWLYDRLE</sequence>
<dbReference type="RefSeq" id="WP_349185463.1">
    <property type="nucleotide sequence ID" value="NZ_JBBMEN010000001.1"/>
</dbReference>
<feature type="compositionally biased region" description="Polar residues" evidence="1">
    <location>
        <begin position="44"/>
        <end position="56"/>
    </location>
</feature>
<comment type="caution">
    <text evidence="2">The sequence shown here is derived from an EMBL/GenBank/DDBJ whole genome shotgun (WGS) entry which is preliminary data.</text>
</comment>
<gene>
    <name evidence="2" type="ORF">WMO20_00145</name>
</gene>
<feature type="region of interest" description="Disordered" evidence="1">
    <location>
        <begin position="88"/>
        <end position="122"/>
    </location>
</feature>
<evidence type="ECO:0000256" key="1">
    <source>
        <dbReference type="SAM" id="MobiDB-lite"/>
    </source>
</evidence>
<proteinExistence type="predicted"/>
<name>A0ABV1C0Q6_9FIRM</name>
<protein>
    <submittedName>
        <fullName evidence="2">Uncharacterized protein</fullName>
    </submittedName>
</protein>
<keyword evidence="3" id="KW-1185">Reference proteome</keyword>